<dbReference type="PANTHER" id="PTHR14398:SF0">
    <property type="entry name" value="ZINC FINGER PROTEIN SWM"/>
    <property type="match status" value="1"/>
</dbReference>
<feature type="compositionally biased region" description="Low complexity" evidence="3">
    <location>
        <begin position="677"/>
        <end position="689"/>
    </location>
</feature>
<evidence type="ECO:0000313" key="5">
    <source>
        <dbReference type="EMBL" id="KAK7750807.1"/>
    </source>
</evidence>
<feature type="domain" description="RRM" evidence="4">
    <location>
        <begin position="320"/>
        <end position="392"/>
    </location>
</feature>
<organism evidence="5 6">
    <name type="scientific">Diatrype stigma</name>
    <dbReference type="NCBI Taxonomy" id="117547"/>
    <lineage>
        <taxon>Eukaryota</taxon>
        <taxon>Fungi</taxon>
        <taxon>Dikarya</taxon>
        <taxon>Ascomycota</taxon>
        <taxon>Pezizomycotina</taxon>
        <taxon>Sordariomycetes</taxon>
        <taxon>Xylariomycetidae</taxon>
        <taxon>Xylariales</taxon>
        <taxon>Diatrypaceae</taxon>
        <taxon>Diatrype</taxon>
    </lineage>
</organism>
<sequence length="748" mass="82800">MLFNESEAPHLKAWIVRRLANDSDADADVLADYVLALLRHDDTTENIRKMFDEEIPDFLREGATAFTDDVFQAIRYKSYMPGAPPAPPIVRQPSHQIHNPLQQLSDSQYQPQAPFPQNPIFPPFGPAASRKRAFNDRDDDDVNFILDSPDPYFPAQPFKQARRGGRDFAPRGGRFDDGYGMRGSRGGHNPYQPPSGPAMGQYGQPPAYPPYPQAQNLPPVDPNSILENIQRLQQLEPVYMPQFGPSPADEYDPHNASLPIAPFGLPPQSQAMPPLDMSMLQAGPTNRQPPNRQDFKRQKRPPKGRAPIAANGPVHDKTKSTIVVQHIPAEHFTEAEIRGYFTQFGDIIEVTMQEASRLAIIKYGSWDAANAAWSSPKVIFDNRFVKVFWYKDETDASSKGKATNGTKNGAGNGETPNDEDKEPEFDMDEFLRKQKEAQKAHEEKARKREEIEKERQALEDRQKELLARQQEEKRKLQARLTKGANGQSLSPTDTKSTNGEKPSTQAEALRAQLAALEEEANSLGIDPDAQDESYSWSPRGRGRGRRVYRGRGGFPPRAAYRGGYSYRGRGGGPEARHTAYAAYSLDLRPKIIAITGADFTIPEKDEALRQYLFGVGEFKEIHSDPTTTHITFKDRKTAEQFMFGVTAAAKNQIPGVEEKLELTWATSAPATEKSNNETATTATATTDTAGGEDDGGDTLMARGLEDADATANEKTGLDEGDGIGNAVIGSLEDGEVDEGDDMDYEGIF</sequence>
<dbReference type="GO" id="GO:0003723">
    <property type="term" value="F:RNA binding"/>
    <property type="evidence" value="ECO:0007669"/>
    <property type="project" value="UniProtKB-UniRule"/>
</dbReference>
<dbReference type="InterPro" id="IPR035979">
    <property type="entry name" value="RBD_domain_sf"/>
</dbReference>
<protein>
    <recommendedName>
        <fullName evidence="4">RRM domain-containing protein</fullName>
    </recommendedName>
</protein>
<evidence type="ECO:0000313" key="6">
    <source>
        <dbReference type="Proteomes" id="UP001320420"/>
    </source>
</evidence>
<dbReference type="Gene3D" id="3.30.70.330">
    <property type="match status" value="1"/>
</dbReference>
<dbReference type="Pfam" id="PF01480">
    <property type="entry name" value="PWI"/>
    <property type="match status" value="1"/>
</dbReference>
<dbReference type="CDD" id="cd12257">
    <property type="entry name" value="RRM1_RBM26_like"/>
    <property type="match status" value="1"/>
</dbReference>
<gene>
    <name evidence="5" type="ORF">SLS62_007206</name>
</gene>
<dbReference type="PROSITE" id="PS50102">
    <property type="entry name" value="RRM"/>
    <property type="match status" value="1"/>
</dbReference>
<name>A0AAN9UQ17_9PEZI</name>
<feature type="region of interest" description="Disordered" evidence="3">
    <location>
        <begin position="470"/>
        <end position="507"/>
    </location>
</feature>
<dbReference type="GO" id="GO:0005634">
    <property type="term" value="C:nucleus"/>
    <property type="evidence" value="ECO:0007669"/>
    <property type="project" value="TreeGrafter"/>
</dbReference>
<accession>A0AAN9UQ17</accession>
<dbReference type="InterPro" id="IPR012677">
    <property type="entry name" value="Nucleotide-bd_a/b_plait_sf"/>
</dbReference>
<dbReference type="InterPro" id="IPR000504">
    <property type="entry name" value="RRM_dom"/>
</dbReference>
<dbReference type="InterPro" id="IPR002483">
    <property type="entry name" value="PWI_dom"/>
</dbReference>
<feature type="compositionally biased region" description="Polar residues" evidence="3">
    <location>
        <begin position="484"/>
        <end position="504"/>
    </location>
</feature>
<dbReference type="SUPFAM" id="SSF54928">
    <property type="entry name" value="RNA-binding domain, RBD"/>
    <property type="match status" value="1"/>
</dbReference>
<evidence type="ECO:0000256" key="1">
    <source>
        <dbReference type="ARBA" id="ARBA00022884"/>
    </source>
</evidence>
<dbReference type="EMBL" id="JAKJXP020000058">
    <property type="protein sequence ID" value="KAK7750807.1"/>
    <property type="molecule type" value="Genomic_DNA"/>
</dbReference>
<evidence type="ECO:0000259" key="4">
    <source>
        <dbReference type="PROSITE" id="PS50102"/>
    </source>
</evidence>
<feature type="region of interest" description="Disordered" evidence="3">
    <location>
        <begin position="396"/>
        <end position="423"/>
    </location>
</feature>
<keyword evidence="1 2" id="KW-0694">RNA-binding</keyword>
<proteinExistence type="predicted"/>
<feature type="region of interest" description="Disordered" evidence="3">
    <location>
        <begin position="240"/>
        <end position="314"/>
    </location>
</feature>
<reference evidence="5 6" key="1">
    <citation type="submission" date="2024-02" db="EMBL/GenBank/DDBJ databases">
        <title>De novo assembly and annotation of 12 fungi associated with fruit tree decline syndrome in Ontario, Canada.</title>
        <authorList>
            <person name="Sulman M."/>
            <person name="Ellouze W."/>
            <person name="Ilyukhin E."/>
        </authorList>
    </citation>
    <scope>NUCLEOTIDE SEQUENCE [LARGE SCALE GENOMIC DNA]</scope>
    <source>
        <strain evidence="5 6">M11/M66-122</strain>
    </source>
</reference>
<evidence type="ECO:0000256" key="3">
    <source>
        <dbReference type="SAM" id="MobiDB-lite"/>
    </source>
</evidence>
<comment type="caution">
    <text evidence="5">The sequence shown here is derived from an EMBL/GenBank/DDBJ whole genome shotgun (WGS) entry which is preliminary data.</text>
</comment>
<feature type="compositionally biased region" description="Low complexity" evidence="3">
    <location>
        <begin position="399"/>
        <end position="409"/>
    </location>
</feature>
<feature type="region of interest" description="Disordered" evidence="3">
    <location>
        <begin position="667"/>
        <end position="748"/>
    </location>
</feature>
<feature type="compositionally biased region" description="Basic and acidic residues" evidence="3">
    <location>
        <begin position="164"/>
        <end position="179"/>
    </location>
</feature>
<keyword evidence="6" id="KW-1185">Reference proteome</keyword>
<feature type="compositionally biased region" description="Basic residues" evidence="3">
    <location>
        <begin position="540"/>
        <end position="549"/>
    </location>
</feature>
<dbReference type="PANTHER" id="PTHR14398">
    <property type="entry name" value="RNA RECOGNITION RRM/RNP DOMAIN"/>
    <property type="match status" value="1"/>
</dbReference>
<evidence type="ECO:0000256" key="2">
    <source>
        <dbReference type="PROSITE-ProRule" id="PRU00176"/>
    </source>
</evidence>
<feature type="region of interest" description="Disordered" evidence="3">
    <location>
        <begin position="522"/>
        <end position="554"/>
    </location>
</feature>
<dbReference type="AlphaFoldDB" id="A0AAN9UQ17"/>
<dbReference type="Proteomes" id="UP001320420">
    <property type="component" value="Unassembled WGS sequence"/>
</dbReference>
<dbReference type="InterPro" id="IPR045137">
    <property type="entry name" value="RBM26/27"/>
</dbReference>
<feature type="region of interest" description="Disordered" evidence="3">
    <location>
        <begin position="147"/>
        <end position="223"/>
    </location>
</feature>
<feature type="compositionally biased region" description="Acidic residues" evidence="3">
    <location>
        <begin position="732"/>
        <end position="748"/>
    </location>
</feature>